<dbReference type="Pfam" id="PF01388">
    <property type="entry name" value="ARID"/>
    <property type="match status" value="1"/>
</dbReference>
<feature type="compositionally biased region" description="Acidic residues" evidence="9">
    <location>
        <begin position="368"/>
        <end position="382"/>
    </location>
</feature>
<dbReference type="PANTHER" id="PTHR16466:SF6">
    <property type="entry name" value="TELOMERIC REPEAT-BINDING FACTOR 2-INTERACTING PROTEIN 1"/>
    <property type="match status" value="1"/>
</dbReference>
<protein>
    <recommendedName>
        <fullName evidence="8">DNA-binding protein RAP1</fullName>
    </recommendedName>
</protein>
<dbReference type="GO" id="GO:0070187">
    <property type="term" value="C:shelterin complex"/>
    <property type="evidence" value="ECO:0007669"/>
    <property type="project" value="TreeGrafter"/>
</dbReference>
<feature type="compositionally biased region" description="Polar residues" evidence="9">
    <location>
        <begin position="250"/>
        <end position="261"/>
    </location>
</feature>
<dbReference type="InterPro" id="IPR001357">
    <property type="entry name" value="BRCT_dom"/>
</dbReference>
<dbReference type="EMBL" id="JAGPYM010000001">
    <property type="protein sequence ID" value="KAH6900697.1"/>
    <property type="molecule type" value="Genomic_DNA"/>
</dbReference>
<gene>
    <name evidence="11" type="ORF">B0T10DRAFT_542951</name>
</gene>
<evidence type="ECO:0000256" key="6">
    <source>
        <dbReference type="ARBA" id="ARBA00023163"/>
    </source>
</evidence>
<dbReference type="OrthoDB" id="435460at2759"/>
<dbReference type="InterPro" id="IPR039595">
    <property type="entry name" value="TE2IP/Rap1"/>
</dbReference>
<feature type="compositionally biased region" description="Acidic residues" evidence="9">
    <location>
        <begin position="262"/>
        <end position="271"/>
    </location>
</feature>
<keyword evidence="3 8" id="KW-0779">Telomere</keyword>
<feature type="compositionally biased region" description="Basic and acidic residues" evidence="9">
    <location>
        <begin position="197"/>
        <end position="207"/>
    </location>
</feature>
<dbReference type="CDD" id="cd16100">
    <property type="entry name" value="ARID"/>
    <property type="match status" value="1"/>
</dbReference>
<dbReference type="InterPro" id="IPR001606">
    <property type="entry name" value="ARID_dom"/>
</dbReference>
<evidence type="ECO:0000256" key="5">
    <source>
        <dbReference type="ARBA" id="ARBA00023159"/>
    </source>
</evidence>
<keyword evidence="12" id="KW-1185">Reference proteome</keyword>
<feature type="compositionally biased region" description="Acidic residues" evidence="9">
    <location>
        <begin position="499"/>
        <end position="515"/>
    </location>
</feature>
<dbReference type="PANTHER" id="PTHR16466">
    <property type="entry name" value="TELOMERE REPEAT-BINDING FACTOR 2-INTERACTING PROTEIN 1"/>
    <property type="match status" value="1"/>
</dbReference>
<dbReference type="InterPro" id="IPR009057">
    <property type="entry name" value="Homeodomain-like_sf"/>
</dbReference>
<dbReference type="SUPFAM" id="SSF46774">
    <property type="entry name" value="ARID-like"/>
    <property type="match status" value="1"/>
</dbReference>
<comment type="caution">
    <text evidence="11">The sequence shown here is derived from an EMBL/GenBank/DDBJ whole genome shotgun (WGS) entry which is preliminary data.</text>
</comment>
<evidence type="ECO:0000256" key="1">
    <source>
        <dbReference type="ARBA" id="ARBA00010467"/>
    </source>
</evidence>
<keyword evidence="6" id="KW-0804">Transcription</keyword>
<dbReference type="PROSITE" id="PS51011">
    <property type="entry name" value="ARID"/>
    <property type="match status" value="1"/>
</dbReference>
<dbReference type="SMART" id="SM01014">
    <property type="entry name" value="ARID"/>
    <property type="match status" value="1"/>
</dbReference>
<dbReference type="InterPro" id="IPR036431">
    <property type="entry name" value="ARID_dom_sf"/>
</dbReference>
<evidence type="ECO:0000256" key="9">
    <source>
        <dbReference type="SAM" id="MobiDB-lite"/>
    </source>
</evidence>
<dbReference type="InterPro" id="IPR015010">
    <property type="entry name" value="TERF2IP_Myb"/>
</dbReference>
<evidence type="ECO:0000313" key="11">
    <source>
        <dbReference type="EMBL" id="KAH6900697.1"/>
    </source>
</evidence>
<feature type="region of interest" description="Disordered" evidence="9">
    <location>
        <begin position="179"/>
        <end position="209"/>
    </location>
</feature>
<dbReference type="Pfam" id="PF11626">
    <property type="entry name" value="Rap1_C"/>
    <property type="match status" value="1"/>
</dbReference>
<dbReference type="GO" id="GO:0010833">
    <property type="term" value="P:telomere maintenance via telomere lengthening"/>
    <property type="evidence" value="ECO:0007669"/>
    <property type="project" value="UniProtKB-UniRule"/>
</dbReference>
<dbReference type="SUPFAM" id="SSF46689">
    <property type="entry name" value="Homeodomain-like"/>
    <property type="match status" value="1"/>
</dbReference>
<dbReference type="Gene3D" id="1.10.150.60">
    <property type="entry name" value="ARID DNA-binding domain"/>
    <property type="match status" value="1"/>
</dbReference>
<proteinExistence type="inferred from homology"/>
<dbReference type="InterPro" id="IPR038104">
    <property type="entry name" value="Rap1_C_sf"/>
</dbReference>
<comment type="subcellular location">
    <subcellularLocation>
        <location evidence="8">Nucleus</location>
    </subcellularLocation>
    <subcellularLocation>
        <location evidence="8">Chromosome</location>
        <location evidence="8">Telomere</location>
    </subcellularLocation>
</comment>
<accession>A0A9P8WHB8</accession>
<dbReference type="CDD" id="cd11655">
    <property type="entry name" value="rap1_myb-like"/>
    <property type="match status" value="1"/>
</dbReference>
<keyword evidence="2 8" id="KW-0158">Chromosome</keyword>
<evidence type="ECO:0000256" key="8">
    <source>
        <dbReference type="RuleBase" id="RU367107"/>
    </source>
</evidence>
<dbReference type="GO" id="GO:0031848">
    <property type="term" value="P:protection from non-homologous end joining at telomere"/>
    <property type="evidence" value="ECO:0007669"/>
    <property type="project" value="TreeGrafter"/>
</dbReference>
<evidence type="ECO:0000259" key="10">
    <source>
        <dbReference type="PROSITE" id="PS51011"/>
    </source>
</evidence>
<feature type="compositionally biased region" description="Basic residues" evidence="9">
    <location>
        <begin position="751"/>
        <end position="760"/>
    </location>
</feature>
<dbReference type="Pfam" id="PF08914">
    <property type="entry name" value="Myb_Rap1"/>
    <property type="match status" value="1"/>
</dbReference>
<dbReference type="Proteomes" id="UP000777438">
    <property type="component" value="Unassembled WGS sequence"/>
</dbReference>
<dbReference type="GO" id="GO:0042162">
    <property type="term" value="F:telomeric DNA binding"/>
    <property type="evidence" value="ECO:0007669"/>
    <property type="project" value="TreeGrafter"/>
</dbReference>
<comment type="function">
    <text evidence="8">Involved in the regulation of telomere length, clustering and has a specific role in telomere position effect (TPE).</text>
</comment>
<evidence type="ECO:0000256" key="4">
    <source>
        <dbReference type="ARBA" id="ARBA00023015"/>
    </source>
</evidence>
<name>A0A9P8WHB8_9HYPO</name>
<feature type="compositionally biased region" description="Basic and acidic residues" evidence="9">
    <location>
        <begin position="739"/>
        <end position="750"/>
    </location>
</feature>
<feature type="region of interest" description="Disordered" evidence="9">
    <location>
        <begin position="250"/>
        <end position="271"/>
    </location>
</feature>
<feature type="compositionally biased region" description="Polar residues" evidence="9">
    <location>
        <begin position="462"/>
        <end position="474"/>
    </location>
</feature>
<keyword evidence="4" id="KW-0805">Transcription regulation</keyword>
<dbReference type="AlphaFoldDB" id="A0A9P8WHB8"/>
<keyword evidence="7 8" id="KW-0539">Nucleus</keyword>
<evidence type="ECO:0000256" key="2">
    <source>
        <dbReference type="ARBA" id="ARBA00022454"/>
    </source>
</evidence>
<evidence type="ECO:0000313" key="12">
    <source>
        <dbReference type="Proteomes" id="UP000777438"/>
    </source>
</evidence>
<dbReference type="Gene3D" id="1.10.10.2170">
    <property type="match status" value="1"/>
</dbReference>
<dbReference type="InterPro" id="IPR021661">
    <property type="entry name" value="Rap1_C"/>
</dbReference>
<feature type="region of interest" description="Disordered" evidence="9">
    <location>
        <begin position="739"/>
        <end position="760"/>
    </location>
</feature>
<feature type="region of interest" description="Disordered" evidence="9">
    <location>
        <begin position="368"/>
        <end position="666"/>
    </location>
</feature>
<dbReference type="SMART" id="SM00501">
    <property type="entry name" value="BRIGHT"/>
    <property type="match status" value="1"/>
</dbReference>
<feature type="compositionally biased region" description="Polar residues" evidence="9">
    <location>
        <begin position="587"/>
        <end position="607"/>
    </location>
</feature>
<sequence length="790" mass="87687">MAAITYDGVSSSQGGNIFKDVSFWLSSRVPIRKSLEAQITANGGTVVPLEKRADMLIADHAKPKFAPPGSYSWKFIEDSVKNGIIQIKDRYLIGLDPSLPRPVGGGGGIKGTRTAFTKADDAVVAKWVLSRSNRTGNKIFQDLEKVNPRHTWQSWRNRFVKTLQPLPMEKLIHLAESAPEEPIGNNEEQVEATPARKMQEPTRKEPAKPIPTVQRNHMQQPEVIEQPEPVPKPAHKPAAEPVVERNTQLAHDATPKSQASDETVEEEEEPLDTTREMFYEDLEQYMAATGVNINLQPEISKTAIELFDLSIAVGSTQKEDSSQGVDGTDWAKVAALLGFDAQDEIAISQLRQCYDESLAEFEEAMADYDEGNEDEAEGELDEQQVGREISPLQEGDWEEESPSRRAPTKVKPTYARSSPPVGVKRTLGQLPVSPSGPGAKRKRLTKKIEIESTPDPEDQAGPQVSSAQNFSPSFRKSLMRQEYVDASEASQQLPPLPPPEDEIQEVEPPEEEDAVFETQPSPSRATQQLSPVLGTDTPADITPSQQIHYEALNPSPIPFSLDRVRQPKKSRNFGRSISYPMHATEAGPSNQHRAVSARQTTPPNDLSSIKKDKKVPRRSLPISFGARAETHKKPSVPAPAPSAAPKRTQTDATRDSTQPTSAKSNHREIDQWIKHYESLGFSRPIVIEGLKRTTLTPGTLATIVMKKLKEGEDVPSHHEGIWTDRDDNDLAFLATVDLRKEPSSQPEEQRHRKARKALRRLTNKHGAERIILRKAFLEAQGTDEQRDSGE</sequence>
<reference evidence="11 12" key="1">
    <citation type="journal article" date="2021" name="Nat. Commun.">
        <title>Genetic determinants of endophytism in the Arabidopsis root mycobiome.</title>
        <authorList>
            <person name="Mesny F."/>
            <person name="Miyauchi S."/>
            <person name="Thiergart T."/>
            <person name="Pickel B."/>
            <person name="Atanasova L."/>
            <person name="Karlsson M."/>
            <person name="Huettel B."/>
            <person name="Barry K.W."/>
            <person name="Haridas S."/>
            <person name="Chen C."/>
            <person name="Bauer D."/>
            <person name="Andreopoulos W."/>
            <person name="Pangilinan J."/>
            <person name="LaButti K."/>
            <person name="Riley R."/>
            <person name="Lipzen A."/>
            <person name="Clum A."/>
            <person name="Drula E."/>
            <person name="Henrissat B."/>
            <person name="Kohler A."/>
            <person name="Grigoriev I.V."/>
            <person name="Martin F.M."/>
            <person name="Hacquard S."/>
        </authorList>
    </citation>
    <scope>NUCLEOTIDE SEQUENCE [LARGE SCALE GENOMIC DNA]</scope>
    <source>
        <strain evidence="11 12">MPI-CAGE-CH-0241</strain>
    </source>
</reference>
<keyword evidence="5" id="KW-0010">Activator</keyword>
<evidence type="ECO:0000256" key="3">
    <source>
        <dbReference type="ARBA" id="ARBA00022895"/>
    </source>
</evidence>
<dbReference type="Gene3D" id="1.10.10.60">
    <property type="entry name" value="Homeodomain-like"/>
    <property type="match status" value="1"/>
</dbReference>
<comment type="subunit">
    <text evidence="8">Homodimer.</text>
</comment>
<organism evidence="11 12">
    <name type="scientific">Thelonectria olida</name>
    <dbReference type="NCBI Taxonomy" id="1576542"/>
    <lineage>
        <taxon>Eukaryota</taxon>
        <taxon>Fungi</taxon>
        <taxon>Dikarya</taxon>
        <taxon>Ascomycota</taxon>
        <taxon>Pezizomycotina</taxon>
        <taxon>Sordariomycetes</taxon>
        <taxon>Hypocreomycetidae</taxon>
        <taxon>Hypocreales</taxon>
        <taxon>Nectriaceae</taxon>
        <taxon>Thelonectria</taxon>
    </lineage>
</organism>
<feature type="compositionally biased region" description="Polar residues" evidence="9">
    <location>
        <begin position="518"/>
        <end position="530"/>
    </location>
</feature>
<evidence type="ECO:0000256" key="7">
    <source>
        <dbReference type="ARBA" id="ARBA00023242"/>
    </source>
</evidence>
<feature type="domain" description="ARID" evidence="10">
    <location>
        <begin position="272"/>
        <end position="366"/>
    </location>
</feature>
<comment type="similarity">
    <text evidence="1 8">Belongs to the RAP1 family.</text>
</comment>
<dbReference type="Pfam" id="PF16589">
    <property type="entry name" value="BRCT_2"/>
    <property type="match status" value="1"/>
</dbReference>